<dbReference type="CDD" id="cd01784">
    <property type="entry name" value="RA_RASSF2_like"/>
    <property type="match status" value="1"/>
</dbReference>
<protein>
    <submittedName>
        <fullName evidence="4 5">Ras association domain-containing protein 4 isoform X1</fullName>
    </submittedName>
</protein>
<dbReference type="AlphaFoldDB" id="A0AAJ7SWN7"/>
<dbReference type="SMART" id="SM00314">
    <property type="entry name" value="RA"/>
    <property type="match status" value="1"/>
</dbReference>
<dbReference type="InterPro" id="IPR000159">
    <property type="entry name" value="RA_dom"/>
</dbReference>
<dbReference type="KEGG" id="pmrn:116940321"/>
<dbReference type="InterPro" id="IPR033614">
    <property type="entry name" value="RASSF1-6"/>
</dbReference>
<name>A0AAJ7SWN7_PETMA</name>
<dbReference type="RefSeq" id="XP_032805878.1">
    <property type="nucleotide sequence ID" value="XM_032949987.1"/>
</dbReference>
<evidence type="ECO:0000313" key="8">
    <source>
        <dbReference type="RefSeq" id="XP_032805879.1"/>
    </source>
</evidence>
<evidence type="ECO:0000259" key="2">
    <source>
        <dbReference type="PROSITE" id="PS50951"/>
    </source>
</evidence>
<evidence type="ECO:0000313" key="4">
    <source>
        <dbReference type="RefSeq" id="XP_032805875.1"/>
    </source>
</evidence>
<feature type="domain" description="SARAH" evidence="2">
    <location>
        <begin position="280"/>
        <end position="327"/>
    </location>
</feature>
<accession>A0AAJ7SWN7</accession>
<sequence>MGDDLVGCDDSTRLCIGEGKIISKSDLMAQLRIYNCYHEGKTLQLRYREDDGQLIIEGLLNIAWGLRRPIRLQLHDDNERIHIPSPPEAKDPGKLPKRRGMACWVVPEEKKEDIVDKCELPTKTQKMNDVEDSLPVEKELEFEPRLPRTKSDASCFLRHSVNRRSAADMQRLRRNRFSINGHYYNHKTSVFTPTYGSVTSVRVSSNMTSPEVVSSLLYKFRVENNSSDFALYIVRATGEKRRLKVSEFPLITRILHGPSEKIARLFLMEEDLGEEVTHDVAQYIQFEMPVLESFVSKLKEEEVREENKLKRKFDALRSVIEQRLQELLEAGIQI</sequence>
<dbReference type="GO" id="GO:0007165">
    <property type="term" value="P:signal transduction"/>
    <property type="evidence" value="ECO:0007669"/>
    <property type="project" value="InterPro"/>
</dbReference>
<dbReference type="PANTHER" id="PTHR22738:SF15">
    <property type="entry name" value="LD40758P"/>
    <property type="match status" value="1"/>
</dbReference>
<dbReference type="RefSeq" id="XP_032805876.1">
    <property type="nucleotide sequence ID" value="XM_032949985.1"/>
</dbReference>
<feature type="domain" description="Ras-associating" evidence="1">
    <location>
        <begin position="184"/>
        <end position="272"/>
    </location>
</feature>
<dbReference type="GeneID" id="116940321"/>
<evidence type="ECO:0000313" key="3">
    <source>
        <dbReference type="Proteomes" id="UP001318040"/>
    </source>
</evidence>
<dbReference type="RefSeq" id="XP_032805875.1">
    <property type="nucleotide sequence ID" value="XM_032949984.1"/>
</dbReference>
<dbReference type="RefSeq" id="XP_032805877.1">
    <property type="nucleotide sequence ID" value="XM_032949986.1"/>
</dbReference>
<evidence type="ECO:0000259" key="1">
    <source>
        <dbReference type="PROSITE" id="PS50200"/>
    </source>
</evidence>
<evidence type="ECO:0000313" key="6">
    <source>
        <dbReference type="RefSeq" id="XP_032805877.1"/>
    </source>
</evidence>
<evidence type="ECO:0000313" key="7">
    <source>
        <dbReference type="RefSeq" id="XP_032805878.1"/>
    </source>
</evidence>
<organism evidence="3 6">
    <name type="scientific">Petromyzon marinus</name>
    <name type="common">Sea lamprey</name>
    <dbReference type="NCBI Taxonomy" id="7757"/>
    <lineage>
        <taxon>Eukaryota</taxon>
        <taxon>Metazoa</taxon>
        <taxon>Chordata</taxon>
        <taxon>Craniata</taxon>
        <taxon>Vertebrata</taxon>
        <taxon>Cyclostomata</taxon>
        <taxon>Hyperoartia</taxon>
        <taxon>Petromyzontiformes</taxon>
        <taxon>Petromyzontidae</taxon>
        <taxon>Petromyzon</taxon>
    </lineage>
</organism>
<dbReference type="RefSeq" id="XP_032805879.1">
    <property type="nucleotide sequence ID" value="XM_032949988.1"/>
</dbReference>
<dbReference type="InterPro" id="IPR029071">
    <property type="entry name" value="Ubiquitin-like_domsf"/>
</dbReference>
<dbReference type="Gene3D" id="3.10.20.90">
    <property type="entry name" value="Phosphatidylinositol 3-kinase Catalytic Subunit, Chain A, domain 1"/>
    <property type="match status" value="1"/>
</dbReference>
<dbReference type="InterPro" id="IPR011524">
    <property type="entry name" value="SARAH_dom"/>
</dbReference>
<gene>
    <name evidence="4 5 6 7 8" type="primary">RASSF4</name>
</gene>
<proteinExistence type="predicted"/>
<dbReference type="PROSITE" id="PS50200">
    <property type="entry name" value="RA"/>
    <property type="match status" value="1"/>
</dbReference>
<evidence type="ECO:0000313" key="5">
    <source>
        <dbReference type="RefSeq" id="XP_032805876.1"/>
    </source>
</evidence>
<dbReference type="Proteomes" id="UP001318040">
    <property type="component" value="Chromosome 8"/>
</dbReference>
<reference evidence="4 5" key="1">
    <citation type="submission" date="2025-04" db="UniProtKB">
        <authorList>
            <consortium name="RefSeq"/>
        </authorList>
    </citation>
    <scope>IDENTIFICATION</scope>
    <source>
        <tissue evidence="4 5">Sperm</tissue>
    </source>
</reference>
<dbReference type="SUPFAM" id="SSF54236">
    <property type="entry name" value="Ubiquitin-like"/>
    <property type="match status" value="1"/>
</dbReference>
<dbReference type="Pfam" id="PF16517">
    <property type="entry name" value="Nore1-SARAH"/>
    <property type="match status" value="1"/>
</dbReference>
<dbReference type="Pfam" id="PF00788">
    <property type="entry name" value="RA"/>
    <property type="match status" value="1"/>
</dbReference>
<keyword evidence="3" id="KW-1185">Reference proteome</keyword>
<dbReference type="PROSITE" id="PS50951">
    <property type="entry name" value="SARAH"/>
    <property type="match status" value="1"/>
</dbReference>
<dbReference type="PANTHER" id="PTHR22738">
    <property type="entry name" value="RASSF"/>
    <property type="match status" value="1"/>
</dbReference>